<reference evidence="2" key="1">
    <citation type="submission" date="2020-02" db="EMBL/GenBank/DDBJ databases">
        <authorList>
            <person name="Olsen N.S."/>
            <person name="Forero-Junco L."/>
            <person name="Kot W."/>
            <person name="Hansen L.H."/>
        </authorList>
    </citation>
    <scope>NUCLEOTIDE SEQUENCE [LARGE SCALE GENOMIC DNA]</scope>
</reference>
<gene>
    <name evidence="1" type="ORF">celemicas_9</name>
</gene>
<evidence type="ECO:0000313" key="2">
    <source>
        <dbReference type="Proteomes" id="UP000501778"/>
    </source>
</evidence>
<proteinExistence type="predicted"/>
<sequence length="80" mass="9190">MTIRTFDAEPIGTVPGATLFQLNEQRAEEGELCFTADYKKIKEDYEEMVGIIYIYSLTDNVNVSELPDYLYVKMESRGLL</sequence>
<keyword evidence="2" id="KW-1185">Reference proteome</keyword>
<name>A0A6G8RQP9_9CAUD</name>
<organism evidence="1 2">
    <name type="scientific">Salmonella phage celemicas</name>
    <dbReference type="NCBI Taxonomy" id="2713289"/>
    <lineage>
        <taxon>Viruses</taxon>
        <taxon>Duplodnaviria</taxon>
        <taxon>Heunggongvirae</taxon>
        <taxon>Uroviricota</taxon>
        <taxon>Caudoviricetes</taxon>
        <taxon>Sarkviridae</taxon>
        <taxon>Guernseyvirinae</taxon>
        <taxon>Jerseyvirus</taxon>
        <taxon>Jerseyvirus celemicas</taxon>
    </lineage>
</organism>
<dbReference type="Proteomes" id="UP000501778">
    <property type="component" value="Segment"/>
</dbReference>
<dbReference type="EMBL" id="MT074484">
    <property type="protein sequence ID" value="QIO03801.1"/>
    <property type="molecule type" value="Genomic_DNA"/>
</dbReference>
<accession>A0A6G8RQP9</accession>
<protein>
    <submittedName>
        <fullName evidence="1">Uncharacterized protein</fullName>
    </submittedName>
</protein>
<evidence type="ECO:0000313" key="1">
    <source>
        <dbReference type="EMBL" id="QIO03801.1"/>
    </source>
</evidence>